<feature type="compositionally biased region" description="Gly residues" evidence="10">
    <location>
        <begin position="58"/>
        <end position="77"/>
    </location>
</feature>
<sequence>MSDIAGISGFSQNGLSGLSGLSGGLGGAAPGAATGQGGQSPLEQLAGMLAEMLLGSGSGSGGAGAGAGSGSGAGQAGKSGQSDIDSLLQGGEQKDGSSKGANGTGDKSSKELLTQVLMALFEKILGGSDSSSGTGEGGGNGSGSGSGSPVSGAGGTGGGGTKGLEGLGSNQGLGGAQGASGGSSSVEDLVNTLMKSLGGGSLDNSIQPTSDGGGQVSQDGKLKELLEMIAQFMDSHPETFNQPSDSSSKGTGGGGGGGGGSPAPSVGGGGGGGAPAVAGGGGGGSPAPSVGGGGGGGGAPAPSVGGGGGGGTPSVGGGGGGSTPSIGGTTPTPTPGTGSPAGTGAAGSSTPVSFPTASGSPTVVNETIKVGPGEVFDGQGKTFTAGPSLGDGGQGEGQKPMFELAEGATLKNVTFGDNAADGVHVRAGNEKAVNVDNVHWTNVGEDALTVKGEGGAKVTNLNITNSSAQGANDKIFQLNADANVTVDNFKAKDFGTFMRTNGGQQGNWNLDLKNVVDAENGKFSFVKSDSEGLNLTTSGINLKNVEHPYDKLPGSTNHKEV</sequence>
<proteinExistence type="inferred from homology"/>
<evidence type="ECO:0000256" key="6">
    <source>
        <dbReference type="ARBA" id="ARBA00022525"/>
    </source>
</evidence>
<evidence type="ECO:0000256" key="4">
    <source>
        <dbReference type="ARBA" id="ARBA00006463"/>
    </source>
</evidence>
<evidence type="ECO:0000256" key="10">
    <source>
        <dbReference type="SAM" id="MobiDB-lite"/>
    </source>
</evidence>
<evidence type="ECO:0000256" key="1">
    <source>
        <dbReference type="ARBA" id="ARBA00000695"/>
    </source>
</evidence>
<dbReference type="Pfam" id="PF03211">
    <property type="entry name" value="Pectate_lyase"/>
    <property type="match status" value="1"/>
</dbReference>
<dbReference type="SUPFAM" id="SSF51126">
    <property type="entry name" value="Pectin lyase-like"/>
    <property type="match status" value="1"/>
</dbReference>
<dbReference type="EC" id="4.2.2.2" evidence="5"/>
<dbReference type="GO" id="GO:0030570">
    <property type="term" value="F:pectate lyase activity"/>
    <property type="evidence" value="ECO:0007669"/>
    <property type="project" value="UniProtKB-EC"/>
</dbReference>
<dbReference type="AlphaFoldDB" id="B3IXG1"/>
<feature type="compositionally biased region" description="Polar residues" evidence="10">
    <location>
        <begin position="238"/>
        <end position="249"/>
    </location>
</feature>
<dbReference type="InterPro" id="IPR004898">
    <property type="entry name" value="Pectate_lyase_PlyH/PlyE-like"/>
</dbReference>
<dbReference type="EMBL" id="AB433910">
    <property type="protein sequence ID" value="BAG24117.1"/>
    <property type="molecule type" value="Genomic_DNA"/>
</dbReference>
<keyword evidence="8" id="KW-0106">Calcium</keyword>
<dbReference type="PANTHER" id="PTHR33407:SF9">
    <property type="entry name" value="PECTATE LYASE F-RELATED"/>
    <property type="match status" value="1"/>
</dbReference>
<reference evidence="11" key="1">
    <citation type="journal article" date="2008" name="Microbiology (Mosc.)">
        <title>The hrp genes of Pseudomonas cichorii are essential for pathogenicity on eggplant but not on lettuce.</title>
        <authorList>
            <person name="Hojo H."/>
            <person name="Koyanagi M."/>
            <person name="Tanaka M."/>
            <person name="Kajihara S."/>
            <person name="Ohnishi K."/>
            <person name="Kiba A."/>
            <person name="Hikichi Y."/>
        </authorList>
    </citation>
    <scope>NUCLEOTIDE SEQUENCE</scope>
    <source>
        <strain evidence="11">SPC9018</strain>
    </source>
</reference>
<keyword evidence="6" id="KW-0964">Secreted</keyword>
<feature type="compositionally biased region" description="Polar residues" evidence="10">
    <location>
        <begin position="355"/>
        <end position="365"/>
    </location>
</feature>
<dbReference type="GO" id="GO:0005576">
    <property type="term" value="C:extracellular region"/>
    <property type="evidence" value="ECO:0007669"/>
    <property type="project" value="UniProtKB-SubCell"/>
</dbReference>
<evidence type="ECO:0000256" key="8">
    <source>
        <dbReference type="ARBA" id="ARBA00022837"/>
    </source>
</evidence>
<feature type="compositionally biased region" description="Gly residues" evidence="10">
    <location>
        <begin position="250"/>
        <end position="322"/>
    </location>
</feature>
<feature type="region of interest" description="Disordered" evidence="10">
    <location>
        <begin position="127"/>
        <end position="185"/>
    </location>
</feature>
<protein>
    <recommendedName>
        <fullName evidence="5">pectate lyase</fullName>
        <ecNumber evidence="5">4.2.2.2</ecNumber>
    </recommendedName>
</protein>
<comment type="similarity">
    <text evidence="4">Belongs to the polysaccharide lyase 3 family.</text>
</comment>
<feature type="compositionally biased region" description="Gly residues" evidence="10">
    <location>
        <begin position="134"/>
        <end position="181"/>
    </location>
</feature>
<feature type="region of interest" description="Disordered" evidence="10">
    <location>
        <begin position="58"/>
        <end position="108"/>
    </location>
</feature>
<dbReference type="CAZy" id="PL3">
    <property type="family name" value="Polysaccharide Lyase Family 3"/>
</dbReference>
<dbReference type="PANTHER" id="PTHR33407">
    <property type="entry name" value="PECTATE LYASE F-RELATED"/>
    <property type="match status" value="1"/>
</dbReference>
<dbReference type="InterPro" id="IPR011050">
    <property type="entry name" value="Pectin_lyase_fold/virulence"/>
</dbReference>
<dbReference type="InterPro" id="IPR012334">
    <property type="entry name" value="Pectin_lyas_fold"/>
</dbReference>
<gene>
    <name evidence="11" type="primary">hrpW</name>
</gene>
<accession>B3IXG1</accession>
<keyword evidence="7" id="KW-0732">Signal</keyword>
<organism evidence="11">
    <name type="scientific">Pseudomonas cichorii</name>
    <dbReference type="NCBI Taxonomy" id="36746"/>
    <lineage>
        <taxon>Bacteria</taxon>
        <taxon>Pseudomonadati</taxon>
        <taxon>Pseudomonadota</taxon>
        <taxon>Gammaproteobacteria</taxon>
        <taxon>Pseudomonadales</taxon>
        <taxon>Pseudomonadaceae</taxon>
        <taxon>Pseudomonas</taxon>
    </lineage>
</organism>
<evidence type="ECO:0000256" key="3">
    <source>
        <dbReference type="ARBA" id="ARBA00004613"/>
    </source>
</evidence>
<comment type="subcellular location">
    <subcellularLocation>
        <location evidence="3">Secreted</location>
    </subcellularLocation>
</comment>
<evidence type="ECO:0000256" key="2">
    <source>
        <dbReference type="ARBA" id="ARBA00001913"/>
    </source>
</evidence>
<comment type="catalytic activity">
    <reaction evidence="1">
        <text>Eliminative cleavage of (1-&gt;4)-alpha-D-galacturonan to give oligosaccharides with 4-deoxy-alpha-D-galact-4-enuronosyl groups at their non-reducing ends.</text>
        <dbReference type="EC" id="4.2.2.2"/>
    </reaction>
</comment>
<feature type="compositionally biased region" description="Low complexity" evidence="10">
    <location>
        <begin position="323"/>
        <end position="338"/>
    </location>
</feature>
<evidence type="ECO:0000256" key="5">
    <source>
        <dbReference type="ARBA" id="ARBA00012272"/>
    </source>
</evidence>
<feature type="region of interest" description="Disordered" evidence="10">
    <location>
        <begin position="236"/>
        <end position="365"/>
    </location>
</feature>
<comment type="cofactor">
    <cofactor evidence="2">
        <name>Ca(2+)</name>
        <dbReference type="ChEBI" id="CHEBI:29108"/>
    </cofactor>
</comment>
<keyword evidence="9" id="KW-0456">Lyase</keyword>
<name>B3IXG1_PSECI</name>
<evidence type="ECO:0000313" key="11">
    <source>
        <dbReference type="EMBL" id="BAG24117.1"/>
    </source>
</evidence>
<dbReference type="Gene3D" id="2.160.20.10">
    <property type="entry name" value="Single-stranded right-handed beta-helix, Pectin lyase-like"/>
    <property type="match status" value="1"/>
</dbReference>
<evidence type="ECO:0000256" key="9">
    <source>
        <dbReference type="ARBA" id="ARBA00023239"/>
    </source>
</evidence>
<evidence type="ECO:0000256" key="7">
    <source>
        <dbReference type="ARBA" id="ARBA00022729"/>
    </source>
</evidence>